<evidence type="ECO:0000256" key="3">
    <source>
        <dbReference type="ARBA" id="ARBA00022801"/>
    </source>
</evidence>
<dbReference type="InterPro" id="IPR036852">
    <property type="entry name" value="Peptidase_S8/S53_dom_sf"/>
</dbReference>
<evidence type="ECO:0000256" key="2">
    <source>
        <dbReference type="ARBA" id="ARBA00022670"/>
    </source>
</evidence>
<evidence type="ECO:0000259" key="9">
    <source>
        <dbReference type="Pfam" id="PF05922"/>
    </source>
</evidence>
<dbReference type="PROSITE" id="PS51892">
    <property type="entry name" value="SUBTILASE"/>
    <property type="match status" value="1"/>
</dbReference>
<feature type="active site" description="Charge relay system" evidence="5 6">
    <location>
        <position position="99"/>
    </location>
</feature>
<evidence type="ECO:0000313" key="11">
    <source>
        <dbReference type="EMBL" id="EHN11440.1"/>
    </source>
</evidence>
<keyword evidence="2 6" id="KW-0645">Protease</keyword>
<evidence type="ECO:0000256" key="6">
    <source>
        <dbReference type="PROSITE-ProRule" id="PRU01240"/>
    </source>
</evidence>
<gene>
    <name evidence="11" type="ORF">PAI11_16820</name>
</gene>
<dbReference type="PRINTS" id="PR00723">
    <property type="entry name" value="SUBTILISIN"/>
</dbReference>
<dbReference type="GO" id="GO:0004252">
    <property type="term" value="F:serine-type endopeptidase activity"/>
    <property type="evidence" value="ECO:0007669"/>
    <property type="project" value="UniProtKB-UniRule"/>
</dbReference>
<sequence length="932" mass="97424">MLAATAPGIRPDAEYRVTFSGFAARLTAAQVTALRRAPGVRRVTRERYHRPSALATRSAFGGADLVGSEPDFLGLPGRLWTRLGGPSRAGAGVVVGVVDTGITPEAASFAGDAIKPPPGSWRGRCETGEAFPASACNNKLVGARSFIQDDTRKYLEEEAYESPRDDIAHGTHVAAIAVGNHGVDPVIGGNGLGVGRISGIAPAAHLAAYKACWPIFGDIYCSDVDLLAAVEQAVADGVDVLSLSFGGDVDPEHPIDPLSVALLNADRAGVVVAAAAGNGDENGLGRNGRVETPASNPWTIGVGASTGGRTFATTIEVRGPDGRRASARASGVAGRQRDVPIVDARDLERPGGDPYFRARHCVDGIEREDVAGRIVICEPTQYHGPQTIDRTLAAAGAVGIVFAMPQDEAENRTTTTRVPSLHVREQDLAALRRIAHEGGATASFAAAGASDWQTDRSAWLSSWGPSPATRDLLRPDVTAPGVGVLSAYAPDTYAAQVGLEPHERFAARSGTSMATPAAAGAAALLRQARPTWSPAAIRSALATTTAPVTASGGDGPAPHVAVGGGRIDPSAAADAGLVLAPTAEEYRRVAEALDPGAIEGDPQPLAPRDLNLPSISLGTLVAPTTVERTVASVADREATWTATVEGGGTGAPTVRVTPARFTVAPGARQRLSVAVAAPLGSRAFGDRTIVLRDAATGRQLRIPVAARNPGIVDPPARVRIEQADRSGERTVTARISGTVAGVAHGLIAPTVDRDQVTDSVPDAGVEEHQARMTVPPGTALLRTRMATHEPRPDYAAHFLYRDTDEDGRWSPSDIRVAGVFADQDAELAWPVPGRYVVLTQTSMPDDGSHVRFDRRTWIVDDPRPNDPQPEPGLTVAGDPAHAEGPAERSFPLRWNGVGGDEPLLGLVSWHAGDDRDPTRRLAESVVEVEPRR</sequence>
<evidence type="ECO:0000256" key="5">
    <source>
        <dbReference type="PIRSR" id="PIRSR615500-1"/>
    </source>
</evidence>
<dbReference type="Proteomes" id="UP000005143">
    <property type="component" value="Unassembled WGS sequence"/>
</dbReference>
<accession>H0E4F1</accession>
<keyword evidence="12" id="KW-1185">Reference proteome</keyword>
<keyword evidence="3 6" id="KW-0378">Hydrolase</keyword>
<feature type="compositionally biased region" description="Basic and acidic residues" evidence="7">
    <location>
        <begin position="911"/>
        <end position="932"/>
    </location>
</feature>
<dbReference type="Gene3D" id="3.50.30.30">
    <property type="match status" value="1"/>
</dbReference>
<dbReference type="InterPro" id="IPR037045">
    <property type="entry name" value="S8pro/Inhibitor_I9_sf"/>
</dbReference>
<organism evidence="11 12">
    <name type="scientific">Patulibacter medicamentivorans</name>
    <dbReference type="NCBI Taxonomy" id="1097667"/>
    <lineage>
        <taxon>Bacteria</taxon>
        <taxon>Bacillati</taxon>
        <taxon>Actinomycetota</taxon>
        <taxon>Thermoleophilia</taxon>
        <taxon>Solirubrobacterales</taxon>
        <taxon>Patulibacteraceae</taxon>
        <taxon>Patulibacter</taxon>
    </lineage>
</organism>
<dbReference type="Gene3D" id="2.60.40.2310">
    <property type="match status" value="1"/>
</dbReference>
<evidence type="ECO:0000256" key="1">
    <source>
        <dbReference type="ARBA" id="ARBA00011073"/>
    </source>
</evidence>
<dbReference type="Gene3D" id="3.30.70.80">
    <property type="entry name" value="Peptidase S8 propeptide/proteinase inhibitor I9"/>
    <property type="match status" value="1"/>
</dbReference>
<comment type="caution">
    <text evidence="11">The sequence shown here is derived from an EMBL/GenBank/DDBJ whole genome shotgun (WGS) entry which is preliminary data.</text>
</comment>
<dbReference type="InterPro" id="IPR023828">
    <property type="entry name" value="Peptidase_S8_Ser-AS"/>
</dbReference>
<feature type="domain" description="Subtilisin-like protease fibronectin type-III" evidence="10">
    <location>
        <begin position="609"/>
        <end position="705"/>
    </location>
</feature>
<dbReference type="InterPro" id="IPR045051">
    <property type="entry name" value="SBT"/>
</dbReference>
<dbReference type="AlphaFoldDB" id="H0E4F1"/>
<dbReference type="Pfam" id="PF17766">
    <property type="entry name" value="fn3_6"/>
    <property type="match status" value="1"/>
</dbReference>
<dbReference type="PROSITE" id="PS00138">
    <property type="entry name" value="SUBTILASE_SER"/>
    <property type="match status" value="1"/>
</dbReference>
<evidence type="ECO:0000313" key="12">
    <source>
        <dbReference type="Proteomes" id="UP000005143"/>
    </source>
</evidence>
<dbReference type="EMBL" id="AGUD01000105">
    <property type="protein sequence ID" value="EHN11440.1"/>
    <property type="molecule type" value="Genomic_DNA"/>
</dbReference>
<feature type="region of interest" description="Disordered" evidence="7">
    <location>
        <begin position="909"/>
        <end position="932"/>
    </location>
</feature>
<dbReference type="PATRIC" id="fig|1097667.3.peg.1665"/>
<dbReference type="InterPro" id="IPR015500">
    <property type="entry name" value="Peptidase_S8_subtilisin-rel"/>
</dbReference>
<dbReference type="InterPro" id="IPR041469">
    <property type="entry name" value="Subtilisin-like_FN3"/>
</dbReference>
<feature type="domain" description="Inhibitor I9" evidence="9">
    <location>
        <begin position="13"/>
        <end position="47"/>
    </location>
</feature>
<evidence type="ECO:0000259" key="10">
    <source>
        <dbReference type="Pfam" id="PF17766"/>
    </source>
</evidence>
<dbReference type="SUPFAM" id="SSF52743">
    <property type="entry name" value="Subtilisin-like"/>
    <property type="match status" value="1"/>
</dbReference>
<dbReference type="Gene3D" id="3.40.50.200">
    <property type="entry name" value="Peptidase S8/S53 domain"/>
    <property type="match status" value="1"/>
</dbReference>
<proteinExistence type="inferred from homology"/>
<dbReference type="GO" id="GO:0006508">
    <property type="term" value="P:proteolysis"/>
    <property type="evidence" value="ECO:0007669"/>
    <property type="project" value="UniProtKB-KW"/>
</dbReference>
<comment type="similarity">
    <text evidence="1 6">Belongs to the peptidase S8 family.</text>
</comment>
<feature type="domain" description="Peptidase S8/S53" evidence="8">
    <location>
        <begin position="90"/>
        <end position="549"/>
    </location>
</feature>
<evidence type="ECO:0000256" key="4">
    <source>
        <dbReference type="ARBA" id="ARBA00022825"/>
    </source>
</evidence>
<dbReference type="InterPro" id="IPR010259">
    <property type="entry name" value="S8pro/Inhibitor_I9"/>
</dbReference>
<dbReference type="Pfam" id="PF05922">
    <property type="entry name" value="Inhibitor_I9"/>
    <property type="match status" value="1"/>
</dbReference>
<reference evidence="11 12" key="1">
    <citation type="journal article" date="2013" name="Biodegradation">
        <title>Quantitative proteomic analysis of ibuprofen-degrading Patulibacter sp. strain I11.</title>
        <authorList>
            <person name="Almeida B."/>
            <person name="Kjeldal H."/>
            <person name="Lolas I."/>
            <person name="Knudsen A.D."/>
            <person name="Carvalho G."/>
            <person name="Nielsen K.L."/>
            <person name="Barreto Crespo M.T."/>
            <person name="Stensballe A."/>
            <person name="Nielsen J.L."/>
        </authorList>
    </citation>
    <scope>NUCLEOTIDE SEQUENCE [LARGE SCALE GENOMIC DNA]</scope>
    <source>
        <strain evidence="11 12">I11</strain>
    </source>
</reference>
<feature type="region of interest" description="Disordered" evidence="7">
    <location>
        <begin position="858"/>
        <end position="889"/>
    </location>
</feature>
<evidence type="ECO:0000259" key="8">
    <source>
        <dbReference type="Pfam" id="PF00082"/>
    </source>
</evidence>
<dbReference type="PANTHER" id="PTHR10795">
    <property type="entry name" value="PROPROTEIN CONVERTASE SUBTILISIN/KEXIN"/>
    <property type="match status" value="1"/>
</dbReference>
<evidence type="ECO:0000256" key="7">
    <source>
        <dbReference type="SAM" id="MobiDB-lite"/>
    </source>
</evidence>
<dbReference type="Pfam" id="PF00082">
    <property type="entry name" value="Peptidase_S8"/>
    <property type="match status" value="1"/>
</dbReference>
<feature type="active site" description="Charge relay system" evidence="5 6">
    <location>
        <position position="169"/>
    </location>
</feature>
<dbReference type="InterPro" id="IPR000209">
    <property type="entry name" value="Peptidase_S8/S53_dom"/>
</dbReference>
<name>H0E4F1_9ACTN</name>
<protein>
    <submittedName>
        <fullName evidence="11">Uncharacterized protein</fullName>
    </submittedName>
</protein>
<keyword evidence="4 6" id="KW-0720">Serine protease</keyword>
<feature type="active site" description="Charge relay system" evidence="5 6">
    <location>
        <position position="512"/>
    </location>
</feature>